<sequence>MSNNGHNISSDTSYQIMQLSQLEETPASMLEDTMVDMEAAEGQGNNQEVWKVELQKVSLRENQAPTNLQSI</sequence>
<accession>A0AAP0S6E2</accession>
<gene>
    <name evidence="1" type="ORF">L1049_016631</name>
</gene>
<evidence type="ECO:0000313" key="2">
    <source>
        <dbReference type="Proteomes" id="UP001415857"/>
    </source>
</evidence>
<dbReference type="EMBL" id="JBBPBK010000003">
    <property type="protein sequence ID" value="KAK9288182.1"/>
    <property type="molecule type" value="Genomic_DNA"/>
</dbReference>
<reference evidence="1 2" key="1">
    <citation type="journal article" date="2024" name="Plant J.">
        <title>Genome sequences and population genomics reveal climatic adaptation and genomic divergence between two closely related sweetgum species.</title>
        <authorList>
            <person name="Xu W.Q."/>
            <person name="Ren C.Q."/>
            <person name="Zhang X.Y."/>
            <person name="Comes H.P."/>
            <person name="Liu X.H."/>
            <person name="Li Y.G."/>
            <person name="Kettle C.J."/>
            <person name="Jalonen R."/>
            <person name="Gaisberger H."/>
            <person name="Ma Y.Z."/>
            <person name="Qiu Y.X."/>
        </authorList>
    </citation>
    <scope>NUCLEOTIDE SEQUENCE [LARGE SCALE GENOMIC DNA]</scope>
    <source>
        <strain evidence="1">Hangzhou</strain>
    </source>
</reference>
<proteinExistence type="predicted"/>
<dbReference type="AlphaFoldDB" id="A0AAP0S6E2"/>
<evidence type="ECO:0000313" key="1">
    <source>
        <dbReference type="EMBL" id="KAK9288182.1"/>
    </source>
</evidence>
<keyword evidence="2" id="KW-1185">Reference proteome</keyword>
<organism evidence="1 2">
    <name type="scientific">Liquidambar formosana</name>
    <name type="common">Formosan gum</name>
    <dbReference type="NCBI Taxonomy" id="63359"/>
    <lineage>
        <taxon>Eukaryota</taxon>
        <taxon>Viridiplantae</taxon>
        <taxon>Streptophyta</taxon>
        <taxon>Embryophyta</taxon>
        <taxon>Tracheophyta</taxon>
        <taxon>Spermatophyta</taxon>
        <taxon>Magnoliopsida</taxon>
        <taxon>eudicotyledons</taxon>
        <taxon>Gunneridae</taxon>
        <taxon>Pentapetalae</taxon>
        <taxon>Saxifragales</taxon>
        <taxon>Altingiaceae</taxon>
        <taxon>Liquidambar</taxon>
    </lineage>
</organism>
<protein>
    <submittedName>
        <fullName evidence="1">Uncharacterized protein</fullName>
    </submittedName>
</protein>
<name>A0AAP0S6E2_LIQFO</name>
<comment type="caution">
    <text evidence="1">The sequence shown here is derived from an EMBL/GenBank/DDBJ whole genome shotgun (WGS) entry which is preliminary data.</text>
</comment>
<dbReference type="Proteomes" id="UP001415857">
    <property type="component" value="Unassembled WGS sequence"/>
</dbReference>